<evidence type="ECO:0000313" key="3">
    <source>
        <dbReference type="Proteomes" id="UP000078237"/>
    </source>
</evidence>
<dbReference type="OrthoDB" id="5347061at2759"/>
<dbReference type="InterPro" id="IPR010730">
    <property type="entry name" value="HET"/>
</dbReference>
<protein>
    <recommendedName>
        <fullName evidence="1">Heterokaryon incompatibility domain-containing protein</fullName>
    </recommendedName>
</protein>
<dbReference type="STRING" id="100816.A0A175WG64"/>
<organism evidence="2 3">
    <name type="scientific">Madurella mycetomatis</name>
    <dbReference type="NCBI Taxonomy" id="100816"/>
    <lineage>
        <taxon>Eukaryota</taxon>
        <taxon>Fungi</taxon>
        <taxon>Dikarya</taxon>
        <taxon>Ascomycota</taxon>
        <taxon>Pezizomycotina</taxon>
        <taxon>Sordariomycetes</taxon>
        <taxon>Sordariomycetidae</taxon>
        <taxon>Sordariales</taxon>
        <taxon>Sordariales incertae sedis</taxon>
        <taxon>Madurella</taxon>
    </lineage>
</organism>
<dbReference type="Pfam" id="PF06985">
    <property type="entry name" value="HET"/>
    <property type="match status" value="1"/>
</dbReference>
<proteinExistence type="predicted"/>
<keyword evidence="3" id="KW-1185">Reference proteome</keyword>
<comment type="caution">
    <text evidence="2">The sequence shown here is derived from an EMBL/GenBank/DDBJ whole genome shotgun (WGS) entry which is preliminary data.</text>
</comment>
<accession>A0A175WG64</accession>
<name>A0A175WG64_9PEZI</name>
<reference evidence="2 3" key="1">
    <citation type="journal article" date="2016" name="Genome Announc.">
        <title>Genome Sequence of Madurella mycetomatis mm55, Isolated from a Human Mycetoma Case in Sudan.</title>
        <authorList>
            <person name="Smit S."/>
            <person name="Derks M.F."/>
            <person name="Bervoets S."/>
            <person name="Fahal A."/>
            <person name="van Leeuwen W."/>
            <person name="van Belkum A."/>
            <person name="van de Sande W.W."/>
        </authorList>
    </citation>
    <scope>NUCLEOTIDE SEQUENCE [LARGE SCALE GENOMIC DNA]</scope>
    <source>
        <strain evidence="3">mm55</strain>
    </source>
</reference>
<dbReference type="PANTHER" id="PTHR33112:SF9">
    <property type="entry name" value="HETEROKARYON INCOMPATIBILITY DOMAIN-CONTAINING PROTEIN"/>
    <property type="match status" value="1"/>
</dbReference>
<dbReference type="Proteomes" id="UP000078237">
    <property type="component" value="Unassembled WGS sequence"/>
</dbReference>
<evidence type="ECO:0000259" key="1">
    <source>
        <dbReference type="Pfam" id="PF06985"/>
    </source>
</evidence>
<dbReference type="VEuPathDB" id="FungiDB:MMYC01_201091"/>
<dbReference type="AlphaFoldDB" id="A0A175WG64"/>
<dbReference type="EMBL" id="LCTW02000010">
    <property type="protein sequence ID" value="KXX82666.1"/>
    <property type="molecule type" value="Genomic_DNA"/>
</dbReference>
<evidence type="ECO:0000313" key="2">
    <source>
        <dbReference type="EMBL" id="KXX82666.1"/>
    </source>
</evidence>
<sequence length="657" mass="73930">MAAHSTSARGTAQYARPGQEKCTVCFDSKSIGLRLFWAAQSYLNSTHDPQSSAATRASQLLRWKKAADAGCLTCKIAFCCRSIFGFDASFSWFGDASTSWELFVLLRDGQEAPNDIKFPTLSRFPCGDTASDEALEWARSRLSVCEERHRNCDTRFDSFLPTRLIDLAAFGALDHDSGRGDVVLRDAVGISDASSVRYVALSHCWGGLIPECQTTRDTLSDRYTRIPWQTMPRTFQDAAHFSRRLGIRYLWIDSVCIIQRDEDDWLRESSKMYGVYGHAYLTLAAAHAPNGNGGLYAQSPDATHILTIPLAGSEFDVWARPRFRHLYARDIGPLEICTGQDLPLVSRAWTYQERVVSPRVLYFTHNELAWECFEMVDCECGQLRRGLTTLDMGRSFEKPSPKSDFRSELDKEHTRVQLWRRIVSEYTTMGVTMDYDRLPALSAIAREFQNAQPDEKYLAGMWSGPSLPEQLLWYVPDDRPLGRPTKWCPPTWSWASIQARSWRDPGAVSPLFTVIDASCTYLDETNPLGIAIGGRLTIQGRLLKATIITPKRQIGQSATYYEVKHGEHQLVLRLDTDPGPPSPEGQPASWTSSEIILLAGGRKLSHWDPSITCICLQQSENGPYKRLGIAILASLNSWDTIETFYGKFTPLQEIILE</sequence>
<gene>
    <name evidence="2" type="ORF">MMYC01_201091</name>
</gene>
<feature type="domain" description="Heterokaryon incompatibility" evidence="1">
    <location>
        <begin position="198"/>
        <end position="353"/>
    </location>
</feature>
<dbReference type="PANTHER" id="PTHR33112">
    <property type="entry name" value="DOMAIN PROTEIN, PUTATIVE-RELATED"/>
    <property type="match status" value="1"/>
</dbReference>